<feature type="region of interest" description="Disordered" evidence="1">
    <location>
        <begin position="1"/>
        <end position="22"/>
    </location>
</feature>
<reference evidence="3" key="1">
    <citation type="journal article" date="2015" name="PLoS Genet.">
        <title>The dynamic genome and transcriptome of the human fungal pathogen Blastomyces and close relative Emmonsia.</title>
        <authorList>
            <person name="Munoz J.F."/>
            <person name="Gauthier G.M."/>
            <person name="Desjardins C.A."/>
            <person name="Gallo J.E."/>
            <person name="Holder J."/>
            <person name="Sullivan T.D."/>
            <person name="Marty A.J."/>
            <person name="Carmen J.C."/>
            <person name="Chen Z."/>
            <person name="Ding L."/>
            <person name="Gujja S."/>
            <person name="Magrini V."/>
            <person name="Misas E."/>
            <person name="Mitreva M."/>
            <person name="Priest M."/>
            <person name="Saif S."/>
            <person name="Whiston E.A."/>
            <person name="Young S."/>
            <person name="Zeng Q."/>
            <person name="Goldman W.E."/>
            <person name="Mardis E.R."/>
            <person name="Taylor J.W."/>
            <person name="McEwen J.G."/>
            <person name="Clay O.K."/>
            <person name="Klein B.S."/>
            <person name="Cuomo C.A."/>
        </authorList>
    </citation>
    <scope>NUCLEOTIDE SEQUENCE [LARGE SCALE GENOMIC DNA]</scope>
    <source>
        <strain evidence="3">UAMH 3008</strain>
    </source>
</reference>
<name>A0A0G2J7C3_9EURO</name>
<feature type="compositionally biased region" description="Basic and acidic residues" evidence="1">
    <location>
        <begin position="1"/>
        <end position="10"/>
    </location>
</feature>
<evidence type="ECO:0000256" key="1">
    <source>
        <dbReference type="SAM" id="MobiDB-lite"/>
    </source>
</evidence>
<accession>A0A0G2J7C3</accession>
<comment type="caution">
    <text evidence="2">The sequence shown here is derived from an EMBL/GenBank/DDBJ whole genome shotgun (WGS) entry which is preliminary data.</text>
</comment>
<dbReference type="VEuPathDB" id="FungiDB:EMCG_00148"/>
<protein>
    <submittedName>
        <fullName evidence="2">Uncharacterized protein</fullName>
    </submittedName>
</protein>
<dbReference type="EMBL" id="LCZI01000113">
    <property type="protein sequence ID" value="KKZ68379.1"/>
    <property type="molecule type" value="Genomic_DNA"/>
</dbReference>
<organism evidence="2 3">
    <name type="scientific">[Emmonsia] crescens</name>
    <dbReference type="NCBI Taxonomy" id="73230"/>
    <lineage>
        <taxon>Eukaryota</taxon>
        <taxon>Fungi</taxon>
        <taxon>Dikarya</taxon>
        <taxon>Ascomycota</taxon>
        <taxon>Pezizomycotina</taxon>
        <taxon>Eurotiomycetes</taxon>
        <taxon>Eurotiomycetidae</taxon>
        <taxon>Onygenales</taxon>
        <taxon>Ajellomycetaceae</taxon>
        <taxon>Emergomyces</taxon>
    </lineage>
</organism>
<sequence length="184" mass="20809">MYIKPQREKNSGQQEISQIEETDEADVQSVAVSIAELHLKDEYVSLKVNLDERSHSNKRADSQIREAAQKRCEIVKKNSYIILSDNINSPLITKPLRKGKIRLALLKSFADAENSIYKSLSVCKIFDSFKTEINLSDLLQYSSFLVTSLKKFMTRKTVRRHCQSAAEVQAVKSQAVTLAADVNT</sequence>
<gene>
    <name evidence="2" type="ORF">EMCG_00148</name>
</gene>
<dbReference type="AlphaFoldDB" id="A0A0G2J7C3"/>
<evidence type="ECO:0000313" key="3">
    <source>
        <dbReference type="Proteomes" id="UP000034164"/>
    </source>
</evidence>
<dbReference type="Proteomes" id="UP000034164">
    <property type="component" value="Unassembled WGS sequence"/>
</dbReference>
<evidence type="ECO:0000313" key="2">
    <source>
        <dbReference type="EMBL" id="KKZ68379.1"/>
    </source>
</evidence>
<proteinExistence type="predicted"/>